<feature type="compositionally biased region" description="Low complexity" evidence="2">
    <location>
        <begin position="517"/>
        <end position="532"/>
    </location>
</feature>
<protein>
    <submittedName>
        <fullName evidence="4">Uncharacterized protein</fullName>
    </submittedName>
</protein>
<evidence type="ECO:0000313" key="4">
    <source>
        <dbReference type="EMBL" id="KOO31926.1"/>
    </source>
</evidence>
<organism evidence="4 5">
    <name type="scientific">Chrysochromulina tobinii</name>
    <dbReference type="NCBI Taxonomy" id="1460289"/>
    <lineage>
        <taxon>Eukaryota</taxon>
        <taxon>Haptista</taxon>
        <taxon>Haptophyta</taxon>
        <taxon>Prymnesiophyceae</taxon>
        <taxon>Prymnesiales</taxon>
        <taxon>Chrysochromulinaceae</taxon>
        <taxon>Chrysochromulina</taxon>
    </lineage>
</organism>
<feature type="signal peptide" evidence="3">
    <location>
        <begin position="1"/>
        <end position="22"/>
    </location>
</feature>
<gene>
    <name evidence="4" type="ORF">Ctob_016285</name>
</gene>
<evidence type="ECO:0000256" key="1">
    <source>
        <dbReference type="SAM" id="Coils"/>
    </source>
</evidence>
<evidence type="ECO:0000256" key="2">
    <source>
        <dbReference type="SAM" id="MobiDB-lite"/>
    </source>
</evidence>
<feature type="compositionally biased region" description="Low complexity" evidence="2">
    <location>
        <begin position="429"/>
        <end position="438"/>
    </location>
</feature>
<feature type="region of interest" description="Disordered" evidence="2">
    <location>
        <begin position="429"/>
        <end position="484"/>
    </location>
</feature>
<feature type="region of interest" description="Disordered" evidence="2">
    <location>
        <begin position="517"/>
        <end position="547"/>
    </location>
</feature>
<evidence type="ECO:0000256" key="3">
    <source>
        <dbReference type="SAM" id="SignalP"/>
    </source>
</evidence>
<sequence>MQTPRSSFFWISILVAIAPTKTGVISMDADVAAAMQLRVQSKVKMQVEREIHAETQAAAGLIHQSEARALLERAVYEAVADTREEEQAAARALVDREVTSVVLIRDAEAAAAKALADATLIETIERERQEAMERQAQAVDLAVASTVANERKRVRMTSIVKAVSHAADKKAAVTAAIAAMQKKAAVSSMLKGAANSTKHAEETAKAAEEAAIKRTRDEMQKEHAEQMRAALEEEAAYAAAEAAGAASTGHVQEGEDQGGGGGGGRSLASRMAARAERAALVAELVESEAAVALLSRRLKASEMATEEAILAYEATIADQQAPLWPSTGKKMRPALWERPRSPHAILETMYVHALSSDELRAELFSELLHSSTLPAGLTSKLHATAPLTAVRSRAELVHHGAQHGAHMEPRQPFTIEAAPQIDTSRIISRSKSTASLSSAPRPALQDATTATTTIERRPQPPIAFSKPQPATYSKPSPPLTSHEQLFPPVVASAGVRRDLRAAQVLVPTVTKHGLVWQPQPQSQSQPQPQPQHSGGGGGVGYREAGERSRVAVPALTLTTGRTLREVVFAPA</sequence>
<keyword evidence="1" id="KW-0175">Coiled coil</keyword>
<keyword evidence="3" id="KW-0732">Signal</keyword>
<dbReference type="Proteomes" id="UP000037460">
    <property type="component" value="Unassembled WGS sequence"/>
</dbReference>
<evidence type="ECO:0000313" key="5">
    <source>
        <dbReference type="Proteomes" id="UP000037460"/>
    </source>
</evidence>
<dbReference type="EMBL" id="JWZX01001894">
    <property type="protein sequence ID" value="KOO31926.1"/>
    <property type="molecule type" value="Genomic_DNA"/>
</dbReference>
<name>A0A0M0JZ51_9EUKA</name>
<accession>A0A0M0JZ51</accession>
<feature type="chain" id="PRO_5005602330" evidence="3">
    <location>
        <begin position="23"/>
        <end position="571"/>
    </location>
</feature>
<feature type="coiled-coil region" evidence="1">
    <location>
        <begin position="205"/>
        <end position="241"/>
    </location>
</feature>
<feature type="region of interest" description="Disordered" evidence="2">
    <location>
        <begin position="242"/>
        <end position="267"/>
    </location>
</feature>
<comment type="caution">
    <text evidence="4">The sequence shown here is derived from an EMBL/GenBank/DDBJ whole genome shotgun (WGS) entry which is preliminary data.</text>
</comment>
<reference evidence="5" key="1">
    <citation type="journal article" date="2015" name="PLoS Genet.">
        <title>Genome Sequence and Transcriptome Analyses of Chrysochromulina tobin: Metabolic Tools for Enhanced Algal Fitness in the Prominent Order Prymnesiales (Haptophyceae).</title>
        <authorList>
            <person name="Hovde B.T."/>
            <person name="Deodato C.R."/>
            <person name="Hunsperger H.M."/>
            <person name="Ryken S.A."/>
            <person name="Yost W."/>
            <person name="Jha R.K."/>
            <person name="Patterson J."/>
            <person name="Monnat R.J. Jr."/>
            <person name="Barlow S.B."/>
            <person name="Starkenburg S.R."/>
            <person name="Cattolico R.A."/>
        </authorList>
    </citation>
    <scope>NUCLEOTIDE SEQUENCE</scope>
    <source>
        <strain evidence="5">CCMP291</strain>
    </source>
</reference>
<dbReference type="AlphaFoldDB" id="A0A0M0JZ51"/>
<keyword evidence="5" id="KW-1185">Reference proteome</keyword>
<proteinExistence type="predicted"/>
<feature type="compositionally biased region" description="Polar residues" evidence="2">
    <location>
        <begin position="468"/>
        <end position="483"/>
    </location>
</feature>